<dbReference type="RefSeq" id="WP_285883168.1">
    <property type="nucleotide sequence ID" value="NZ_JARFYN010000054.1"/>
</dbReference>
<sequence length="137" mass="14183">MTRMMLKTLTIALLAGGIGQTALTLPAEAGGWISATYAPPGAEDAGALATGLRLYSLYRGWHDASIRQSGHGNAAGLGQNGRGDLGIIQQRGDGHSATLQQNGNDNAYGIFQFGRRTAANVEQNGDGGSGVTFSYGW</sequence>
<dbReference type="Proteomes" id="UP001172630">
    <property type="component" value="Unassembled WGS sequence"/>
</dbReference>
<name>A0ABT7KLQ9_9HYPH</name>
<accession>A0ABT7KLQ9</accession>
<reference evidence="1" key="1">
    <citation type="submission" date="2023-06" db="EMBL/GenBank/DDBJ databases">
        <title>Phylogenetic Diversity of Rhizobium strains.</title>
        <authorList>
            <person name="Moura F.T."/>
            <person name="Helene L.C.F."/>
            <person name="Hungria M."/>
        </authorList>
    </citation>
    <scope>NUCLEOTIDE SEQUENCE</scope>
    <source>
        <strain evidence="1">CCGE524</strain>
    </source>
</reference>
<comment type="caution">
    <text evidence="1">The sequence shown here is derived from an EMBL/GenBank/DDBJ whole genome shotgun (WGS) entry which is preliminary data.</text>
</comment>
<organism evidence="1 2">
    <name type="scientific">Rhizobium calliandrae</name>
    <dbReference type="NCBI Taxonomy" id="1312182"/>
    <lineage>
        <taxon>Bacteria</taxon>
        <taxon>Pseudomonadati</taxon>
        <taxon>Pseudomonadota</taxon>
        <taxon>Alphaproteobacteria</taxon>
        <taxon>Hyphomicrobiales</taxon>
        <taxon>Rhizobiaceae</taxon>
        <taxon>Rhizobium/Agrobacterium group</taxon>
        <taxon>Rhizobium</taxon>
    </lineage>
</organism>
<evidence type="ECO:0000313" key="1">
    <source>
        <dbReference type="EMBL" id="MDL2409572.1"/>
    </source>
</evidence>
<dbReference type="EMBL" id="JARFYN010000054">
    <property type="protein sequence ID" value="MDL2409572.1"/>
    <property type="molecule type" value="Genomic_DNA"/>
</dbReference>
<keyword evidence="2" id="KW-1185">Reference proteome</keyword>
<proteinExistence type="predicted"/>
<protein>
    <submittedName>
        <fullName evidence="1">Curlin</fullName>
    </submittedName>
</protein>
<gene>
    <name evidence="1" type="ORF">PY650_28880</name>
</gene>
<evidence type="ECO:0000313" key="2">
    <source>
        <dbReference type="Proteomes" id="UP001172630"/>
    </source>
</evidence>